<proteinExistence type="predicted"/>
<feature type="transmembrane region" description="Helical" evidence="8">
    <location>
        <begin position="15"/>
        <end position="35"/>
    </location>
</feature>
<evidence type="ECO:0000256" key="6">
    <source>
        <dbReference type="ARBA" id="ARBA00023065"/>
    </source>
</evidence>
<dbReference type="GO" id="GO:0005886">
    <property type="term" value="C:plasma membrane"/>
    <property type="evidence" value="ECO:0007669"/>
    <property type="project" value="UniProtKB-SubCell"/>
</dbReference>
<evidence type="ECO:0000256" key="4">
    <source>
        <dbReference type="ARBA" id="ARBA00022692"/>
    </source>
</evidence>
<dbReference type="AlphaFoldDB" id="A0AAE3V9K8"/>
<evidence type="ECO:0000256" key="1">
    <source>
        <dbReference type="ARBA" id="ARBA00004651"/>
    </source>
</evidence>
<evidence type="ECO:0000313" key="9">
    <source>
        <dbReference type="EMBL" id="MDQ0152226.1"/>
    </source>
</evidence>
<feature type="transmembrane region" description="Helical" evidence="8">
    <location>
        <begin position="78"/>
        <end position="101"/>
    </location>
</feature>
<keyword evidence="10" id="KW-1185">Reference proteome</keyword>
<keyword evidence="3" id="KW-1003">Cell membrane</keyword>
<feature type="transmembrane region" description="Helical" evidence="8">
    <location>
        <begin position="313"/>
        <end position="331"/>
    </location>
</feature>
<accession>A0AAE3V9K8</accession>
<feature type="transmembrane region" description="Helical" evidence="8">
    <location>
        <begin position="407"/>
        <end position="429"/>
    </location>
</feature>
<feature type="transmembrane region" description="Helical" evidence="8">
    <location>
        <begin position="236"/>
        <end position="254"/>
    </location>
</feature>
<keyword evidence="4 8" id="KW-0812">Transmembrane</keyword>
<evidence type="ECO:0000256" key="5">
    <source>
        <dbReference type="ARBA" id="ARBA00022989"/>
    </source>
</evidence>
<dbReference type="GO" id="GO:0008324">
    <property type="term" value="F:monoatomic cation transmembrane transporter activity"/>
    <property type="evidence" value="ECO:0007669"/>
    <property type="project" value="InterPro"/>
</dbReference>
<keyword evidence="2" id="KW-0813">Transport</keyword>
<dbReference type="RefSeq" id="WP_211292105.1">
    <property type="nucleotide sequence ID" value="NZ_JAUSTO010000004.1"/>
</dbReference>
<feature type="transmembrane region" description="Helical" evidence="8">
    <location>
        <begin position="47"/>
        <end position="66"/>
    </location>
</feature>
<dbReference type="PANTHER" id="PTHR32024:SF1">
    <property type="entry name" value="KTR SYSTEM POTASSIUM UPTAKE PROTEIN B"/>
    <property type="match status" value="1"/>
</dbReference>
<evidence type="ECO:0000313" key="10">
    <source>
        <dbReference type="Proteomes" id="UP001241537"/>
    </source>
</evidence>
<gene>
    <name evidence="9" type="ORF">J2S20_000911</name>
</gene>
<feature type="transmembrane region" description="Helical" evidence="8">
    <location>
        <begin position="138"/>
        <end position="159"/>
    </location>
</feature>
<keyword evidence="7 8" id="KW-0472">Membrane</keyword>
<comment type="caution">
    <text evidence="9">The sequence shown here is derived from an EMBL/GenBank/DDBJ whole genome shotgun (WGS) entry which is preliminary data.</text>
</comment>
<evidence type="ECO:0000256" key="2">
    <source>
        <dbReference type="ARBA" id="ARBA00022448"/>
    </source>
</evidence>
<dbReference type="InterPro" id="IPR003445">
    <property type="entry name" value="Cat_transpt"/>
</dbReference>
<dbReference type="Proteomes" id="UP001241537">
    <property type="component" value="Unassembled WGS sequence"/>
</dbReference>
<sequence>MHRFLLQKLQRLQSAQLILLGFAAMILTGALLLMLPVASREPYSVSFLDALFTATSATCVTGLVVYDTASCWTAFGQGVILLLIQIGGLGVVTIAVLLALISGKKIGLMQRSVMQDSIAAPHVQGIIRLTRFILCSTLLLELIGALLMLPSFAAVFGAARGSWYAFFHAVSGFCNAGFDLMGVREQFSSLTYFSEDLMLNAAVMLMIVIGGLGFLTWKDIAEHRLRFREYRLQSKAILSTTALLLLLPFCYFFLVEFRGLPLRARLLLSAFQAVTPRTAGFNTADYSAMSDTGVALTICLMLIGGAPGSTAGGMKVTTLIVLISSALSVFRQRKDTVLYGRRVSDAGVRDAAALLLMYLFLFLCGSFLLCGIEAVPLKLCMFETASAIGTVGLSMGLTPTLSATSRVILIVLMYMGRVGGLTLIFATVARQRNGSGRMPEEAIPVG</sequence>
<dbReference type="PANTHER" id="PTHR32024">
    <property type="entry name" value="TRK SYSTEM POTASSIUM UPTAKE PROTEIN TRKG-RELATED"/>
    <property type="match status" value="1"/>
</dbReference>
<keyword evidence="5 8" id="KW-1133">Transmembrane helix</keyword>
<reference evidence="9" key="1">
    <citation type="submission" date="2023-07" db="EMBL/GenBank/DDBJ databases">
        <title>Genomic Encyclopedia of Type Strains, Phase IV (KMG-IV): sequencing the most valuable type-strain genomes for metagenomic binning, comparative biology and taxonomic classification.</title>
        <authorList>
            <person name="Goeker M."/>
        </authorList>
    </citation>
    <scope>NUCLEOTIDE SEQUENCE</scope>
    <source>
        <strain evidence="9">DSM 19659</strain>
    </source>
</reference>
<dbReference type="EMBL" id="JAUSTO010000004">
    <property type="protein sequence ID" value="MDQ0152226.1"/>
    <property type="molecule type" value="Genomic_DNA"/>
</dbReference>
<name>A0AAE3V9K8_9FIRM</name>
<dbReference type="Pfam" id="PF02386">
    <property type="entry name" value="TrkH"/>
    <property type="match status" value="2"/>
</dbReference>
<evidence type="ECO:0000256" key="8">
    <source>
        <dbReference type="SAM" id="Phobius"/>
    </source>
</evidence>
<evidence type="ECO:0000256" key="7">
    <source>
        <dbReference type="ARBA" id="ARBA00023136"/>
    </source>
</evidence>
<evidence type="ECO:0000256" key="3">
    <source>
        <dbReference type="ARBA" id="ARBA00022475"/>
    </source>
</evidence>
<protein>
    <submittedName>
        <fullName evidence="9">Trk system potassium uptake protein TrkH</fullName>
    </submittedName>
</protein>
<feature type="transmembrane region" description="Helical" evidence="8">
    <location>
        <begin position="197"/>
        <end position="215"/>
    </location>
</feature>
<organism evidence="9 10">
    <name type="scientific">Moryella indoligenes</name>
    <dbReference type="NCBI Taxonomy" id="371674"/>
    <lineage>
        <taxon>Bacteria</taxon>
        <taxon>Bacillati</taxon>
        <taxon>Bacillota</taxon>
        <taxon>Clostridia</taxon>
        <taxon>Lachnospirales</taxon>
        <taxon>Lachnospiraceae</taxon>
        <taxon>Moryella</taxon>
    </lineage>
</organism>
<comment type="subcellular location">
    <subcellularLocation>
        <location evidence="1">Cell membrane</location>
        <topology evidence="1">Multi-pass membrane protein</topology>
    </subcellularLocation>
</comment>
<keyword evidence="6" id="KW-0406">Ion transport</keyword>
<feature type="transmembrane region" description="Helical" evidence="8">
    <location>
        <begin position="351"/>
        <end position="372"/>
    </location>
</feature>
<dbReference type="GO" id="GO:0030001">
    <property type="term" value="P:metal ion transport"/>
    <property type="evidence" value="ECO:0007669"/>
    <property type="project" value="UniProtKB-ARBA"/>
</dbReference>